<protein>
    <submittedName>
        <fullName evidence="1">Uncharacterized protein</fullName>
    </submittedName>
</protein>
<reference evidence="1" key="1">
    <citation type="submission" date="2021-02" db="EMBL/GenBank/DDBJ databases">
        <title>Genome sequence Cadophora malorum strain M34.</title>
        <authorList>
            <person name="Stefanovic E."/>
            <person name="Vu D."/>
            <person name="Scully C."/>
            <person name="Dijksterhuis J."/>
            <person name="Roader J."/>
            <person name="Houbraken J."/>
        </authorList>
    </citation>
    <scope>NUCLEOTIDE SEQUENCE</scope>
    <source>
        <strain evidence="1">M34</strain>
    </source>
</reference>
<evidence type="ECO:0000313" key="1">
    <source>
        <dbReference type="EMBL" id="KAG4418280.1"/>
    </source>
</evidence>
<organism evidence="1 2">
    <name type="scientific">Cadophora malorum</name>
    <dbReference type="NCBI Taxonomy" id="108018"/>
    <lineage>
        <taxon>Eukaryota</taxon>
        <taxon>Fungi</taxon>
        <taxon>Dikarya</taxon>
        <taxon>Ascomycota</taxon>
        <taxon>Pezizomycotina</taxon>
        <taxon>Leotiomycetes</taxon>
        <taxon>Helotiales</taxon>
        <taxon>Ploettnerulaceae</taxon>
        <taxon>Cadophora</taxon>
    </lineage>
</organism>
<dbReference type="OrthoDB" id="3594971at2759"/>
<gene>
    <name evidence="1" type="ORF">IFR04_008556</name>
</gene>
<sequence>MGSLPPTNVEVKHHKQTNQDLIRLINDNDEIEELLITCYFASEIVPAITSRVGPTLKALRLRSPDFLDPDTSLENVVALRMSCSMLTDLEISIMFPDRVEVAHNEPEHPTFIIISELSEMRRLQRLKLVAQSPSYSVDQSPQMQKAIIDIARNGKHGAPLSNLSLFFPYCKKAKSRYESCVLDYSWDFLGKQTFKKSRDIANLDWLHPQCNDSV</sequence>
<name>A0A8H7TFN3_9HELO</name>
<keyword evidence="2" id="KW-1185">Reference proteome</keyword>
<dbReference type="AlphaFoldDB" id="A0A8H7TFN3"/>
<accession>A0A8H7TFN3</accession>
<dbReference type="EMBL" id="JAFJYH010000132">
    <property type="protein sequence ID" value="KAG4418280.1"/>
    <property type="molecule type" value="Genomic_DNA"/>
</dbReference>
<proteinExistence type="predicted"/>
<evidence type="ECO:0000313" key="2">
    <source>
        <dbReference type="Proteomes" id="UP000664132"/>
    </source>
</evidence>
<dbReference type="Proteomes" id="UP000664132">
    <property type="component" value="Unassembled WGS sequence"/>
</dbReference>
<comment type="caution">
    <text evidence="1">The sequence shown here is derived from an EMBL/GenBank/DDBJ whole genome shotgun (WGS) entry which is preliminary data.</text>
</comment>